<dbReference type="Proteomes" id="UP001239111">
    <property type="component" value="Chromosome 2"/>
</dbReference>
<protein>
    <submittedName>
        <fullName evidence="1">Uncharacterized protein</fullName>
    </submittedName>
</protein>
<name>A0ACC2P507_9HYME</name>
<sequence>MKKDMMLNKNKLKGRDIYIDRDMTWQQRAREKCKYTTVELAGTRRLTEEDWTYIKKFEIVCLTETWSKNEDRQYVENQMPGYNCYFRDAIKVEKKGRASGGMLLAVKSSYETGGARAEEQEEIISEEGKIDKDEWKIIGSYTNKGKDRN</sequence>
<accession>A0ACC2P507</accession>
<proteinExistence type="predicted"/>
<gene>
    <name evidence="1" type="ORF">QAD02_013893</name>
</gene>
<reference evidence="1" key="1">
    <citation type="submission" date="2023-04" db="EMBL/GenBank/DDBJ databases">
        <title>A chromosome-level genome assembly of the parasitoid wasp Eretmocerus hayati.</title>
        <authorList>
            <person name="Zhong Y."/>
            <person name="Liu S."/>
            <person name="Liu Y."/>
        </authorList>
    </citation>
    <scope>NUCLEOTIDE SEQUENCE</scope>
    <source>
        <strain evidence="1">ZJU_SS_LIU_2023</strain>
    </source>
</reference>
<keyword evidence="2" id="KW-1185">Reference proteome</keyword>
<evidence type="ECO:0000313" key="1">
    <source>
        <dbReference type="EMBL" id="KAJ8678106.1"/>
    </source>
</evidence>
<dbReference type="EMBL" id="CM056742">
    <property type="protein sequence ID" value="KAJ8678106.1"/>
    <property type="molecule type" value="Genomic_DNA"/>
</dbReference>
<organism evidence="1 2">
    <name type="scientific">Eretmocerus hayati</name>
    <dbReference type="NCBI Taxonomy" id="131215"/>
    <lineage>
        <taxon>Eukaryota</taxon>
        <taxon>Metazoa</taxon>
        <taxon>Ecdysozoa</taxon>
        <taxon>Arthropoda</taxon>
        <taxon>Hexapoda</taxon>
        <taxon>Insecta</taxon>
        <taxon>Pterygota</taxon>
        <taxon>Neoptera</taxon>
        <taxon>Endopterygota</taxon>
        <taxon>Hymenoptera</taxon>
        <taxon>Apocrita</taxon>
        <taxon>Proctotrupomorpha</taxon>
        <taxon>Chalcidoidea</taxon>
        <taxon>Aphelinidae</taxon>
        <taxon>Aphelininae</taxon>
        <taxon>Eretmocerus</taxon>
    </lineage>
</organism>
<comment type="caution">
    <text evidence="1">The sequence shown here is derived from an EMBL/GenBank/DDBJ whole genome shotgun (WGS) entry which is preliminary data.</text>
</comment>
<evidence type="ECO:0000313" key="2">
    <source>
        <dbReference type="Proteomes" id="UP001239111"/>
    </source>
</evidence>